<keyword evidence="8" id="KW-1185">Reference proteome</keyword>
<evidence type="ECO:0000256" key="1">
    <source>
        <dbReference type="ARBA" id="ARBA00022723"/>
    </source>
</evidence>
<dbReference type="EMBL" id="OOIP01000011">
    <property type="protein sequence ID" value="SPO38773.1"/>
    <property type="molecule type" value="Genomic_DNA"/>
</dbReference>
<keyword evidence="3" id="KW-0862">Zinc</keyword>
<dbReference type="InterPro" id="IPR045194">
    <property type="entry name" value="MGRN1/RNF157-like"/>
</dbReference>
<dbReference type="PANTHER" id="PTHR22996">
    <property type="entry name" value="MAHOGUNIN"/>
    <property type="match status" value="1"/>
</dbReference>
<dbReference type="PROSITE" id="PS00518">
    <property type="entry name" value="ZF_RING_1"/>
    <property type="match status" value="1"/>
</dbReference>
<name>A0A5C3F2N4_9BASI</name>
<evidence type="ECO:0000313" key="7">
    <source>
        <dbReference type="EMBL" id="SPO38773.1"/>
    </source>
</evidence>
<dbReference type="SMART" id="SM00184">
    <property type="entry name" value="RING"/>
    <property type="match status" value="1"/>
</dbReference>
<feature type="compositionally biased region" description="Polar residues" evidence="5">
    <location>
        <begin position="84"/>
        <end position="96"/>
    </location>
</feature>
<dbReference type="InterPro" id="IPR001841">
    <property type="entry name" value="Znf_RING"/>
</dbReference>
<protein>
    <recommendedName>
        <fullName evidence="6">RING-type domain-containing protein</fullName>
    </recommendedName>
</protein>
<reference evidence="7 8" key="1">
    <citation type="submission" date="2018-03" db="EMBL/GenBank/DDBJ databases">
        <authorList>
            <person name="Guldener U."/>
        </authorList>
    </citation>
    <scope>NUCLEOTIDE SEQUENCE [LARGE SCALE GENOMIC DNA]</scope>
    <source>
        <strain evidence="7 8">DAOM196992</strain>
    </source>
</reference>
<dbReference type="SUPFAM" id="SSF57850">
    <property type="entry name" value="RING/U-box"/>
    <property type="match status" value="1"/>
</dbReference>
<feature type="compositionally biased region" description="Gly residues" evidence="5">
    <location>
        <begin position="544"/>
        <end position="554"/>
    </location>
</feature>
<evidence type="ECO:0000256" key="3">
    <source>
        <dbReference type="ARBA" id="ARBA00022833"/>
    </source>
</evidence>
<feature type="compositionally biased region" description="Low complexity" evidence="5">
    <location>
        <begin position="610"/>
        <end position="621"/>
    </location>
</feature>
<accession>A0A5C3F2N4</accession>
<dbReference type="Proteomes" id="UP000323386">
    <property type="component" value="Unassembled WGS sequence"/>
</dbReference>
<dbReference type="GO" id="GO:0061630">
    <property type="term" value="F:ubiquitin protein ligase activity"/>
    <property type="evidence" value="ECO:0007669"/>
    <property type="project" value="UniProtKB-EC"/>
</dbReference>
<dbReference type="OrthoDB" id="1711136at2759"/>
<dbReference type="Pfam" id="PF13920">
    <property type="entry name" value="zf-C3HC4_3"/>
    <property type="match status" value="1"/>
</dbReference>
<evidence type="ECO:0000259" key="6">
    <source>
        <dbReference type="PROSITE" id="PS50089"/>
    </source>
</evidence>
<proteinExistence type="predicted"/>
<dbReference type="GO" id="GO:0016567">
    <property type="term" value="P:protein ubiquitination"/>
    <property type="evidence" value="ECO:0007669"/>
    <property type="project" value="TreeGrafter"/>
</dbReference>
<feature type="compositionally biased region" description="Low complexity" evidence="5">
    <location>
        <begin position="51"/>
        <end position="68"/>
    </location>
</feature>
<dbReference type="GO" id="GO:0008270">
    <property type="term" value="F:zinc ion binding"/>
    <property type="evidence" value="ECO:0007669"/>
    <property type="project" value="UniProtKB-KW"/>
</dbReference>
<evidence type="ECO:0000256" key="4">
    <source>
        <dbReference type="PROSITE-ProRule" id="PRU00175"/>
    </source>
</evidence>
<evidence type="ECO:0000256" key="2">
    <source>
        <dbReference type="ARBA" id="ARBA00022771"/>
    </source>
</evidence>
<feature type="compositionally biased region" description="Low complexity" evidence="5">
    <location>
        <begin position="133"/>
        <end position="152"/>
    </location>
</feature>
<dbReference type="PROSITE" id="PS50089">
    <property type="entry name" value="ZF_RING_2"/>
    <property type="match status" value="1"/>
</dbReference>
<feature type="compositionally biased region" description="Gly residues" evidence="5">
    <location>
        <begin position="777"/>
        <end position="787"/>
    </location>
</feature>
<sequence length="893" mass="92488">MPGLLSLRRPAANPPPQNDGDVQQTTGGPLRRLLAGRNHRHAQDVDVEMNQTAAGQQPLQQQQQQPAIQDDDAQPLPSHDRQASGRSMLSQISIPSLSALRQRDRDAELQRQIDRAQNRATIPTPNQLENGTAAGASSDPAAAPALADGAPATMTSPFQPPPPAATKRSAKSRREREEAATLFGPNLANYFGSGNSTSGAITAASQAVTAASPVPPPTSPDLASPTGPLPLQARQARLGSRGRARGASLSGLSMMSLGAESVTSLGAYNTQSTDSASAATMDGSTYDLISQVPRPDVGGEIAMSEGIDLDTLKRWVDRSAGTDPGPLQAGPSAATIPPVCTTLQSYVNVKRNAVRLAVKQPEEALAASPAAAATTADLGPLGVSDDHSRSASASTDVNLLRTQPSLSVLPSLSSAATGKGSSGTTAATLLPDPTHTIYFEYDCAAPCASAQIFIRASRKHGSWVNYVAPTNADGQVDASTSDGVAAMLALRGPPPHVLGWPVHVARLKKGFGVGHKAALCLDLKYYAPPSDKLSKKAKSAADGSNGGDGGGQDGDAGTVLGQSQGAAQAETAWGNPIPETPAWDVQRRLEIERDEQEEEAAAERLRRGGRQQQTSAAGGDAATDIAAAAAAAGAGGDGTRPAADDALVETKEQRLAREKAERETLKVAIVVEALDANARPLKEPNLQTTYLRLNSLPVRKPATTADDSTSAADAAAATAKEAEDAKPQRTWSAQVEGQEAEIGPHRFQLQELYGLSSRPPPVRPAAANEEGDDNEDGGGGGGGVGGTTGAYGTSGTFAGVVDDDSNGTECLICLSAPPTTLLLPCTHGLCLECAVQLRESVMGMRQTERRRGRTPRRKYACPVCRRGFTSMLHLSKADEKLVAQSSALPTGGG</sequence>
<dbReference type="GO" id="GO:0005737">
    <property type="term" value="C:cytoplasm"/>
    <property type="evidence" value="ECO:0007669"/>
    <property type="project" value="TreeGrafter"/>
</dbReference>
<evidence type="ECO:0000256" key="5">
    <source>
        <dbReference type="SAM" id="MobiDB-lite"/>
    </source>
</evidence>
<feature type="compositionally biased region" description="Low complexity" evidence="5">
    <location>
        <begin position="702"/>
        <end position="719"/>
    </location>
</feature>
<feature type="compositionally biased region" description="Basic and acidic residues" evidence="5">
    <location>
        <begin position="101"/>
        <end position="117"/>
    </location>
</feature>
<dbReference type="Gene3D" id="3.30.40.10">
    <property type="entry name" value="Zinc/RING finger domain, C3HC4 (zinc finger)"/>
    <property type="match status" value="1"/>
</dbReference>
<feature type="region of interest" description="Disordered" evidence="5">
    <location>
        <begin position="378"/>
        <end position="397"/>
    </location>
</feature>
<feature type="region of interest" description="Disordered" evidence="5">
    <location>
        <begin position="1"/>
        <end position="178"/>
    </location>
</feature>
<dbReference type="InterPro" id="IPR017907">
    <property type="entry name" value="Znf_RING_CS"/>
</dbReference>
<feature type="compositionally biased region" description="Low complexity" evidence="5">
    <location>
        <begin position="220"/>
        <end position="230"/>
    </location>
</feature>
<feature type="domain" description="RING-type" evidence="6">
    <location>
        <begin position="810"/>
        <end position="865"/>
    </location>
</feature>
<organism evidence="7 8">
    <name type="scientific">Pseudozyma flocculosa</name>
    <dbReference type="NCBI Taxonomy" id="84751"/>
    <lineage>
        <taxon>Eukaryota</taxon>
        <taxon>Fungi</taxon>
        <taxon>Dikarya</taxon>
        <taxon>Basidiomycota</taxon>
        <taxon>Ustilaginomycotina</taxon>
        <taxon>Ustilaginomycetes</taxon>
        <taxon>Ustilaginales</taxon>
        <taxon>Ustilaginaceae</taxon>
        <taxon>Pseudozyma</taxon>
    </lineage>
</organism>
<evidence type="ECO:0000313" key="8">
    <source>
        <dbReference type="Proteomes" id="UP000323386"/>
    </source>
</evidence>
<feature type="region of interest" description="Disordered" evidence="5">
    <location>
        <begin position="208"/>
        <end position="230"/>
    </location>
</feature>
<feature type="region of interest" description="Disordered" evidence="5">
    <location>
        <begin position="534"/>
        <end position="621"/>
    </location>
</feature>
<keyword evidence="2 4" id="KW-0863">Zinc-finger</keyword>
<feature type="compositionally biased region" description="Polar residues" evidence="5">
    <location>
        <begin position="118"/>
        <end position="130"/>
    </location>
</feature>
<feature type="region of interest" description="Disordered" evidence="5">
    <location>
        <begin position="755"/>
        <end position="787"/>
    </location>
</feature>
<gene>
    <name evidence="7" type="ORF">PSFLO_04252</name>
</gene>
<dbReference type="InterPro" id="IPR013083">
    <property type="entry name" value="Znf_RING/FYVE/PHD"/>
</dbReference>
<dbReference type="PANTHER" id="PTHR22996:SF0">
    <property type="entry name" value="RE60872P-RELATED"/>
    <property type="match status" value="1"/>
</dbReference>
<dbReference type="AlphaFoldDB" id="A0A5C3F2N4"/>
<feature type="region of interest" description="Disordered" evidence="5">
    <location>
        <begin position="700"/>
        <end position="729"/>
    </location>
</feature>
<keyword evidence="1" id="KW-0479">Metal-binding</keyword>